<feature type="domain" description="Histidine kinase/HSP90-like ATPase" evidence="7">
    <location>
        <begin position="116"/>
        <end position="272"/>
    </location>
</feature>
<accession>A0AAW1P7B8</accession>
<comment type="similarity">
    <text evidence="1">Belongs to the heat shock protein 90 family.</text>
</comment>
<dbReference type="FunFam" id="3.30.565.10:FF:000005">
    <property type="entry name" value="Heat shock protein 90"/>
    <property type="match status" value="1"/>
</dbReference>
<feature type="binding site" evidence="5">
    <location>
        <position position="464"/>
    </location>
    <ligand>
        <name>ATP</name>
        <dbReference type="ChEBI" id="CHEBI:30616"/>
    </ligand>
</feature>
<feature type="binding site" evidence="5">
    <location>
        <position position="123"/>
    </location>
    <ligand>
        <name>ATP</name>
        <dbReference type="ChEBI" id="CHEBI:30616"/>
    </ligand>
</feature>
<feature type="region of interest" description="Disordered" evidence="6">
    <location>
        <begin position="312"/>
        <end position="342"/>
    </location>
</feature>
<dbReference type="GO" id="GO:0140662">
    <property type="term" value="F:ATP-dependent protein folding chaperone"/>
    <property type="evidence" value="ECO:0007669"/>
    <property type="project" value="InterPro"/>
</dbReference>
<keyword evidence="3 5" id="KW-0067">ATP-binding</keyword>
<keyword evidence="9" id="KW-1185">Reference proteome</keyword>
<name>A0AAW1P7B8_9CHLO</name>
<dbReference type="GO" id="GO:0051082">
    <property type="term" value="F:unfolded protein binding"/>
    <property type="evidence" value="ECO:0007669"/>
    <property type="project" value="InterPro"/>
</dbReference>
<dbReference type="SUPFAM" id="SSF54211">
    <property type="entry name" value="Ribosomal protein S5 domain 2-like"/>
    <property type="match status" value="1"/>
</dbReference>
<gene>
    <name evidence="8" type="ORF">WJX73_008885</name>
</gene>
<reference evidence="8 9" key="1">
    <citation type="journal article" date="2024" name="Nat. Commun.">
        <title>Phylogenomics reveals the evolutionary origins of lichenization in chlorophyte algae.</title>
        <authorList>
            <person name="Puginier C."/>
            <person name="Libourel C."/>
            <person name="Otte J."/>
            <person name="Skaloud P."/>
            <person name="Haon M."/>
            <person name="Grisel S."/>
            <person name="Petersen M."/>
            <person name="Berrin J.G."/>
            <person name="Delaux P.M."/>
            <person name="Dal Grande F."/>
            <person name="Keller J."/>
        </authorList>
    </citation>
    <scope>NUCLEOTIDE SEQUENCE [LARGE SCALE GENOMIC DNA]</scope>
    <source>
        <strain evidence="8 9">SAG 2036</strain>
    </source>
</reference>
<dbReference type="InterPro" id="IPR020575">
    <property type="entry name" value="Hsp90_N"/>
</dbReference>
<dbReference type="AlphaFoldDB" id="A0AAW1P7B8"/>
<dbReference type="FunFam" id="1.20.120.790:FF:000001">
    <property type="entry name" value="Heat shock protein 90 alpha"/>
    <property type="match status" value="1"/>
</dbReference>
<feature type="binding site" evidence="5">
    <location>
        <position position="168"/>
    </location>
    <ligand>
        <name>ATP</name>
        <dbReference type="ChEBI" id="CHEBI:30616"/>
    </ligand>
</feature>
<dbReference type="SUPFAM" id="SSF110942">
    <property type="entry name" value="HSP90 C-terminal domain"/>
    <property type="match status" value="1"/>
</dbReference>
<evidence type="ECO:0000256" key="6">
    <source>
        <dbReference type="SAM" id="MobiDB-lite"/>
    </source>
</evidence>
<dbReference type="SUPFAM" id="SSF55874">
    <property type="entry name" value="ATPase domain of HSP90 chaperone/DNA topoisomerase II/histidine kinase"/>
    <property type="match status" value="1"/>
</dbReference>
<evidence type="ECO:0000256" key="5">
    <source>
        <dbReference type="PIRSR" id="PIRSR002583-1"/>
    </source>
</evidence>
<dbReference type="CDD" id="cd16927">
    <property type="entry name" value="HATPase_Hsp90-like"/>
    <property type="match status" value="1"/>
</dbReference>
<evidence type="ECO:0000256" key="4">
    <source>
        <dbReference type="ARBA" id="ARBA00023186"/>
    </source>
</evidence>
<dbReference type="Pfam" id="PF00183">
    <property type="entry name" value="HSP90"/>
    <property type="match status" value="1"/>
</dbReference>
<dbReference type="SMART" id="SM00387">
    <property type="entry name" value="HATPase_c"/>
    <property type="match status" value="1"/>
</dbReference>
<dbReference type="Gene3D" id="3.30.565.10">
    <property type="entry name" value="Histidine kinase-like ATPase, C-terminal domain"/>
    <property type="match status" value="1"/>
</dbReference>
<proteinExistence type="inferred from homology"/>
<evidence type="ECO:0000259" key="7">
    <source>
        <dbReference type="SMART" id="SM00387"/>
    </source>
</evidence>
<dbReference type="PANTHER" id="PTHR11528">
    <property type="entry name" value="HEAT SHOCK PROTEIN 90 FAMILY MEMBER"/>
    <property type="match status" value="1"/>
</dbReference>
<organism evidence="8 9">
    <name type="scientific">Symbiochloris irregularis</name>
    <dbReference type="NCBI Taxonomy" id="706552"/>
    <lineage>
        <taxon>Eukaryota</taxon>
        <taxon>Viridiplantae</taxon>
        <taxon>Chlorophyta</taxon>
        <taxon>core chlorophytes</taxon>
        <taxon>Trebouxiophyceae</taxon>
        <taxon>Trebouxiales</taxon>
        <taxon>Trebouxiaceae</taxon>
        <taxon>Symbiochloris</taxon>
    </lineage>
</organism>
<feature type="region of interest" description="Disordered" evidence="6">
    <location>
        <begin position="773"/>
        <end position="798"/>
    </location>
</feature>
<sequence length="798" mass="88926">MQRVLAPASANLQSQTRATSTALVGSSWLNWPSAAAHTRSTRCLCSLQSFSSTNTSVRAPLPTLRSANLLTWNQSRQSLRCAAAATAPPETGEQTYEYQAEVDRLMDMIVNSLYSNKEIFLRELISNCSDALDKARIDALTNKSAASSEKLEIRVKADPDNKTIVIEDSGIGMTRQDLVDSLGTIARSGTARFAEALKESKGDANLIGRFGVGFYSSFLVADRVVVQTKHSDDKQWRWESTIGSSSYKIADDTEGEPLKRGTRVTLHLKDDAVPMASATKLGELIHQYSQFIQFPIALWTTRQESEQVVDEAKTATKQEEADKAAKEKGEDQAAPVDPEMKAESKDVWDWAVQNDSKPLWTRSPKEITKEEYDEFFKQTFSEFLEPLTYTHFNVEGTIEFSGMLFIPGMAPFQQDDFTRKPKSIKLFVRRVFIGDEFDESLLPRYLSFVKGVVDSSDLPLNVSREILQESRVVRAIQRQLVKRTLDLLASIAEDKSLPEGDQSGAAKPKYDIFYESFGKFLKLGLLEDKANKAQLSELVRFKSNQSGDSETSLKDYVSRMQDGQQGIFYIAADTATAAESSPFVEKLQSRGFEVLYLTDVIDEPALQSLEKYADKELIDVTREGLNLGEDEQDKQQVAEKEKALQPLTEFMKGVLGDKVAKVAVSSRLSDSPTALVTSKFGWSGQQERIMRNQMMADNRSAEYMRGQRTLEINPDHAIIQALSKDLPDNTMGAEAMTRLLYDAALITSGFTVDQPKEFGQRIYEIMEAVLGTEPSSHPSDAVTPDQVVEGGSNDPWKK</sequence>
<dbReference type="Gene3D" id="1.20.120.790">
    <property type="entry name" value="Heat shock protein 90, C-terminal domain"/>
    <property type="match status" value="1"/>
</dbReference>
<dbReference type="InterPro" id="IPR020568">
    <property type="entry name" value="Ribosomal_Su5_D2-typ_SF"/>
</dbReference>
<evidence type="ECO:0000256" key="2">
    <source>
        <dbReference type="ARBA" id="ARBA00022741"/>
    </source>
</evidence>
<evidence type="ECO:0000256" key="1">
    <source>
        <dbReference type="ARBA" id="ARBA00008239"/>
    </source>
</evidence>
<dbReference type="GO" id="GO:0016887">
    <property type="term" value="F:ATP hydrolysis activity"/>
    <property type="evidence" value="ECO:0007669"/>
    <property type="project" value="InterPro"/>
</dbReference>
<dbReference type="InterPro" id="IPR019805">
    <property type="entry name" value="Heat_shock_protein_90_CS"/>
</dbReference>
<dbReference type="PRINTS" id="PR00775">
    <property type="entry name" value="HEATSHOCK90"/>
</dbReference>
<feature type="compositionally biased region" description="Basic and acidic residues" evidence="6">
    <location>
        <begin position="312"/>
        <end position="331"/>
    </location>
</feature>
<dbReference type="Proteomes" id="UP001465755">
    <property type="component" value="Unassembled WGS sequence"/>
</dbReference>
<keyword evidence="2 5" id="KW-0547">Nucleotide-binding</keyword>
<evidence type="ECO:0000313" key="9">
    <source>
        <dbReference type="Proteomes" id="UP001465755"/>
    </source>
</evidence>
<dbReference type="PROSITE" id="PS00298">
    <property type="entry name" value="HSP90"/>
    <property type="match status" value="1"/>
</dbReference>
<feature type="binding site" evidence="5">
    <location>
        <position position="127"/>
    </location>
    <ligand>
        <name>ATP</name>
        <dbReference type="ChEBI" id="CHEBI:30616"/>
    </ligand>
</feature>
<feature type="binding site" evidence="5">
    <location>
        <begin position="188"/>
        <end position="189"/>
    </location>
    <ligand>
        <name>ATP</name>
        <dbReference type="ChEBI" id="CHEBI:30616"/>
    </ligand>
</feature>
<dbReference type="HAMAP" id="MF_00505">
    <property type="entry name" value="HSP90"/>
    <property type="match status" value="1"/>
</dbReference>
<dbReference type="EMBL" id="JALJOQ010000051">
    <property type="protein sequence ID" value="KAK9804487.1"/>
    <property type="molecule type" value="Genomic_DNA"/>
</dbReference>
<dbReference type="NCBIfam" id="NF003555">
    <property type="entry name" value="PRK05218.1"/>
    <property type="match status" value="1"/>
</dbReference>
<feature type="binding site" evidence="5">
    <location>
        <position position="262"/>
    </location>
    <ligand>
        <name>ATP</name>
        <dbReference type="ChEBI" id="CHEBI:30616"/>
    </ligand>
</feature>
<dbReference type="Gene3D" id="3.30.230.80">
    <property type="match status" value="1"/>
</dbReference>
<feature type="binding site" evidence="5">
    <location>
        <position position="173"/>
    </location>
    <ligand>
        <name>ATP</name>
        <dbReference type="ChEBI" id="CHEBI:30616"/>
    </ligand>
</feature>
<evidence type="ECO:0000313" key="8">
    <source>
        <dbReference type="EMBL" id="KAK9804487.1"/>
    </source>
</evidence>
<dbReference type="Pfam" id="PF13589">
    <property type="entry name" value="HATPase_c_3"/>
    <property type="match status" value="1"/>
</dbReference>
<comment type="caution">
    <text evidence="8">The sequence shown here is derived from an EMBL/GenBank/DDBJ whole genome shotgun (WGS) entry which is preliminary data.</text>
</comment>
<dbReference type="Gene3D" id="3.40.50.11260">
    <property type="match status" value="1"/>
</dbReference>
<dbReference type="InterPro" id="IPR001404">
    <property type="entry name" value="Hsp90_fam"/>
</dbReference>
<dbReference type="PIRSF" id="PIRSF002583">
    <property type="entry name" value="Hsp90"/>
    <property type="match status" value="1"/>
</dbReference>
<protein>
    <recommendedName>
        <fullName evidence="7">Histidine kinase/HSP90-like ATPase domain-containing protein</fullName>
    </recommendedName>
</protein>
<dbReference type="InterPro" id="IPR037196">
    <property type="entry name" value="HSP90_C"/>
</dbReference>
<dbReference type="InterPro" id="IPR036890">
    <property type="entry name" value="HATPase_C_sf"/>
</dbReference>
<evidence type="ECO:0000256" key="3">
    <source>
        <dbReference type="ARBA" id="ARBA00022840"/>
    </source>
</evidence>
<dbReference type="GO" id="GO:0005524">
    <property type="term" value="F:ATP binding"/>
    <property type="evidence" value="ECO:0007669"/>
    <property type="project" value="UniProtKB-KW"/>
</dbReference>
<dbReference type="InterPro" id="IPR003594">
    <property type="entry name" value="HATPase_dom"/>
</dbReference>
<keyword evidence="4" id="KW-0143">Chaperone</keyword>